<gene>
    <name evidence="3" type="ORF">UFOVP1146_372</name>
    <name evidence="4" type="ORF">UFOVP1638_193</name>
    <name evidence="1" type="ORF">UFOVP812_285</name>
    <name evidence="2" type="ORF">UFOVP818_280</name>
</gene>
<proteinExistence type="predicted"/>
<name>A0A6J5QWY4_9CAUD</name>
<reference evidence="3" key="1">
    <citation type="submission" date="2020-05" db="EMBL/GenBank/DDBJ databases">
        <authorList>
            <person name="Chiriac C."/>
            <person name="Salcher M."/>
            <person name="Ghai R."/>
            <person name="Kavagutti S V."/>
        </authorList>
    </citation>
    <scope>NUCLEOTIDE SEQUENCE</scope>
</reference>
<organism evidence="3">
    <name type="scientific">uncultured Caudovirales phage</name>
    <dbReference type="NCBI Taxonomy" id="2100421"/>
    <lineage>
        <taxon>Viruses</taxon>
        <taxon>Duplodnaviria</taxon>
        <taxon>Heunggongvirae</taxon>
        <taxon>Uroviricota</taxon>
        <taxon>Caudoviricetes</taxon>
        <taxon>Peduoviridae</taxon>
        <taxon>Maltschvirus</taxon>
        <taxon>Maltschvirus maltsch</taxon>
    </lineage>
</organism>
<dbReference type="EMBL" id="LR797502">
    <property type="protein sequence ID" value="CAB4221184.1"/>
    <property type="molecule type" value="Genomic_DNA"/>
</dbReference>
<dbReference type="EMBL" id="LR796758">
    <property type="protein sequence ID" value="CAB4164016.1"/>
    <property type="molecule type" value="Genomic_DNA"/>
</dbReference>
<dbReference type="EMBL" id="LR796776">
    <property type="protein sequence ID" value="CAB4165744.1"/>
    <property type="molecule type" value="Genomic_DNA"/>
</dbReference>
<dbReference type="EMBL" id="LR797099">
    <property type="protein sequence ID" value="CAB4187026.1"/>
    <property type="molecule type" value="Genomic_DNA"/>
</dbReference>
<accession>A0A6J5QWY4</accession>
<evidence type="ECO:0000313" key="1">
    <source>
        <dbReference type="EMBL" id="CAB4164016.1"/>
    </source>
</evidence>
<evidence type="ECO:0000313" key="3">
    <source>
        <dbReference type="EMBL" id="CAB4187026.1"/>
    </source>
</evidence>
<sequence>MIRIDEIYQNTFWPWFKQNKIGTRIFLCDPFGRSDPDSIISYDDQSIQQQNYVFFFDQEPIDSNRHATTMVRIQDINHLCLSKNGLPYKTEQVLPGCIVTSEKDSETIAQICDQYNIPSAYYFFHGWAALDWYRGYNQTFLMSSPQERVINKTFIMPNRIIAGQRQHRLLMLYHIFKNNLKDNWISCPAICPAENIDINTAVRSLSRTYPDIGDVFFRQTFPMQFPGETNHPMHSCWLSLFDESAECLLYLVTETVATGRRLHLTEKTFKPICLQMPFIIVGTAGSLEYLHSYGFKTFSSLWDESYDGESNDIVRLEKIAQLLKELDALSQKEKQELFHASNDIIQHNYNHFYNGGFEKILWAELINMLETLPI</sequence>
<evidence type="ECO:0000313" key="4">
    <source>
        <dbReference type="EMBL" id="CAB4221184.1"/>
    </source>
</evidence>
<protein>
    <submittedName>
        <fullName evidence="3">Uncharacterized protein</fullName>
    </submittedName>
</protein>
<evidence type="ECO:0000313" key="2">
    <source>
        <dbReference type="EMBL" id="CAB4165744.1"/>
    </source>
</evidence>